<evidence type="ECO:0000313" key="3">
    <source>
        <dbReference type="Proteomes" id="UP000439903"/>
    </source>
</evidence>
<keyword evidence="3" id="KW-1185">Reference proteome</keyword>
<dbReference type="Proteomes" id="UP000439903">
    <property type="component" value="Unassembled WGS sequence"/>
</dbReference>
<dbReference type="AlphaFoldDB" id="A0A8H4ESL7"/>
<evidence type="ECO:0000313" key="2">
    <source>
        <dbReference type="EMBL" id="KAF0547353.1"/>
    </source>
</evidence>
<evidence type="ECO:0000256" key="1">
    <source>
        <dbReference type="SAM" id="Coils"/>
    </source>
</evidence>
<organism evidence="2 3">
    <name type="scientific">Gigaspora margarita</name>
    <dbReference type="NCBI Taxonomy" id="4874"/>
    <lineage>
        <taxon>Eukaryota</taxon>
        <taxon>Fungi</taxon>
        <taxon>Fungi incertae sedis</taxon>
        <taxon>Mucoromycota</taxon>
        <taxon>Glomeromycotina</taxon>
        <taxon>Glomeromycetes</taxon>
        <taxon>Diversisporales</taxon>
        <taxon>Gigasporaceae</taxon>
        <taxon>Gigaspora</taxon>
    </lineage>
</organism>
<name>A0A8H4ESL7_GIGMA</name>
<proteinExistence type="predicted"/>
<dbReference type="EMBL" id="WTPW01000106">
    <property type="protein sequence ID" value="KAF0547353.1"/>
    <property type="molecule type" value="Genomic_DNA"/>
</dbReference>
<gene>
    <name evidence="2" type="ORF">F8M41_000663</name>
</gene>
<accession>A0A8H4ESL7</accession>
<dbReference type="Gene3D" id="1.20.5.4090">
    <property type="match status" value="1"/>
</dbReference>
<protein>
    <submittedName>
        <fullName evidence="2">Uncharacterized protein</fullName>
    </submittedName>
</protein>
<feature type="coiled-coil region" evidence="1">
    <location>
        <begin position="23"/>
        <end position="92"/>
    </location>
</feature>
<sequence>MVHRYRTTRSQRRNGSNVLFRVINTLQGENRRLLREVRRLRRRISDLEEELEERRIHAVEMVIENWQRDERYSRLVVERNRLRAHVANLENRLRNTRVGRNN</sequence>
<comment type="caution">
    <text evidence="2">The sequence shown here is derived from an EMBL/GenBank/DDBJ whole genome shotgun (WGS) entry which is preliminary data.</text>
</comment>
<keyword evidence="1" id="KW-0175">Coiled coil</keyword>
<reference evidence="2 3" key="1">
    <citation type="journal article" date="2019" name="Environ. Microbiol.">
        <title>At the nexus of three kingdoms: the genome of the mycorrhizal fungus Gigaspora margarita provides insights into plant, endobacterial and fungal interactions.</title>
        <authorList>
            <person name="Venice F."/>
            <person name="Ghignone S."/>
            <person name="Salvioli di Fossalunga A."/>
            <person name="Amselem J."/>
            <person name="Novero M."/>
            <person name="Xianan X."/>
            <person name="Sedzielewska Toro K."/>
            <person name="Morin E."/>
            <person name="Lipzen A."/>
            <person name="Grigoriev I.V."/>
            <person name="Henrissat B."/>
            <person name="Martin F.M."/>
            <person name="Bonfante P."/>
        </authorList>
    </citation>
    <scope>NUCLEOTIDE SEQUENCE [LARGE SCALE GENOMIC DNA]</scope>
    <source>
        <strain evidence="2 3">BEG34</strain>
    </source>
</reference>